<gene>
    <name evidence="2" type="ORF">Pfra01_000906500</name>
</gene>
<feature type="region of interest" description="Disordered" evidence="1">
    <location>
        <begin position="74"/>
        <end position="130"/>
    </location>
</feature>
<dbReference type="Proteomes" id="UP001165121">
    <property type="component" value="Unassembled WGS sequence"/>
</dbReference>
<evidence type="ECO:0000256" key="1">
    <source>
        <dbReference type="SAM" id="MobiDB-lite"/>
    </source>
</evidence>
<dbReference type="OrthoDB" id="524326at2759"/>
<name>A0A9W7CNU4_9STRA</name>
<keyword evidence="3" id="KW-1185">Reference proteome</keyword>
<comment type="caution">
    <text evidence="2">The sequence shown here is derived from an EMBL/GenBank/DDBJ whole genome shotgun (WGS) entry which is preliminary data.</text>
</comment>
<reference evidence="2" key="1">
    <citation type="submission" date="2023-04" db="EMBL/GenBank/DDBJ databases">
        <title>Phytophthora fragariaefolia NBRC 109709.</title>
        <authorList>
            <person name="Ichikawa N."/>
            <person name="Sato H."/>
            <person name="Tonouchi N."/>
        </authorList>
    </citation>
    <scope>NUCLEOTIDE SEQUENCE</scope>
    <source>
        <strain evidence="2">NBRC 109709</strain>
    </source>
</reference>
<protein>
    <submittedName>
        <fullName evidence="2">Unnamed protein product</fullName>
    </submittedName>
</protein>
<accession>A0A9W7CNU4</accession>
<evidence type="ECO:0000313" key="2">
    <source>
        <dbReference type="EMBL" id="GMF34851.1"/>
    </source>
</evidence>
<dbReference type="EMBL" id="BSXT01000835">
    <property type="protein sequence ID" value="GMF34851.1"/>
    <property type="molecule type" value="Genomic_DNA"/>
</dbReference>
<dbReference type="AlphaFoldDB" id="A0A9W7CNU4"/>
<organism evidence="2 3">
    <name type="scientific">Phytophthora fragariaefolia</name>
    <dbReference type="NCBI Taxonomy" id="1490495"/>
    <lineage>
        <taxon>Eukaryota</taxon>
        <taxon>Sar</taxon>
        <taxon>Stramenopiles</taxon>
        <taxon>Oomycota</taxon>
        <taxon>Peronosporomycetes</taxon>
        <taxon>Peronosporales</taxon>
        <taxon>Peronosporaceae</taxon>
        <taxon>Phytophthora</taxon>
    </lineage>
</organism>
<sequence>MAKKADVVARLVAVKSGGSAAGSVGTGFAEHGNAAFALSKGALTVGELAAATTQPKSAAPALMQSRNSASCGGWGTFGAASAQDPVPPQPLRVKAESAPPSNDPFGFGAASEVAKTAATQQEDLTWGAFQ</sequence>
<evidence type="ECO:0000313" key="3">
    <source>
        <dbReference type="Proteomes" id="UP001165121"/>
    </source>
</evidence>
<proteinExistence type="predicted"/>